<name>A0A364N5T7_STELY</name>
<proteinExistence type="predicted"/>
<protein>
    <submittedName>
        <fullName evidence="2">Uncharacterized protein</fullName>
    </submittedName>
</protein>
<dbReference type="EMBL" id="QGDH01000052">
    <property type="protein sequence ID" value="RAR12167.1"/>
    <property type="molecule type" value="Genomic_DNA"/>
</dbReference>
<dbReference type="AlphaFoldDB" id="A0A364N5T7"/>
<evidence type="ECO:0000256" key="1">
    <source>
        <dbReference type="SAM" id="MobiDB-lite"/>
    </source>
</evidence>
<comment type="caution">
    <text evidence="2">The sequence shown here is derived from an EMBL/GenBank/DDBJ whole genome shotgun (WGS) entry which is preliminary data.</text>
</comment>
<keyword evidence="3" id="KW-1185">Reference proteome</keyword>
<evidence type="ECO:0000313" key="3">
    <source>
        <dbReference type="Proteomes" id="UP000249619"/>
    </source>
</evidence>
<evidence type="ECO:0000313" key="2">
    <source>
        <dbReference type="EMBL" id="RAR12167.1"/>
    </source>
</evidence>
<sequence length="428" mass="46947">MAPHKDGTLSNLAMGTQYTSPVAFNACPPNQQPVGILAGCQVHPPPLSMELQLELALEDDRHSLNRRQILERAGAFSTIPPQQQSMGPYDCPSLDTIPNLDFSTLASRMNHAHRNPDLACHGNFSAYDGSELHGSDAEAWNQQNASQVCTTPFPLNDGAPESMNVVSNFFGTHNLDLKASSIATNFQQPVTAALPLLPRPHDPPIATLNPHGLPPPYSQPGTLYHDDSMQLSFIQNGRADASQPSAFPVLDPFCDMTSFPAPLPDENMYSQSSFAPRMEQSDACALPGHVSSATTPFVRPLPPASSAPSRTRRITAKRNRARVLPYPGVSRGTHSSERRSETLDRPLDNMHFYENPTTEREYNKTQPRSRKVDKKIVAACFGCRLRRKAQYEDVPSSRSGNQRAPPIRSGTSNIARLSHIAPYEVILP</sequence>
<dbReference type="Proteomes" id="UP000249619">
    <property type="component" value="Unassembled WGS sequence"/>
</dbReference>
<reference evidence="3" key="1">
    <citation type="submission" date="2018-05" db="EMBL/GenBank/DDBJ databases">
        <title>Draft genome sequence of Stemphylium lycopersici strain CIDEFI 213.</title>
        <authorList>
            <person name="Medina R."/>
            <person name="Franco M.E.E."/>
            <person name="Lucentini C.G."/>
            <person name="Saparrat M.C.N."/>
            <person name="Balatti P.A."/>
        </authorList>
    </citation>
    <scope>NUCLEOTIDE SEQUENCE [LARGE SCALE GENOMIC DNA]</scope>
    <source>
        <strain evidence="3">CIDEFI 213</strain>
    </source>
</reference>
<organism evidence="2 3">
    <name type="scientific">Stemphylium lycopersici</name>
    <name type="common">Tomato gray leaf spot disease fungus</name>
    <name type="synonym">Thyrospora lycopersici</name>
    <dbReference type="NCBI Taxonomy" id="183478"/>
    <lineage>
        <taxon>Eukaryota</taxon>
        <taxon>Fungi</taxon>
        <taxon>Dikarya</taxon>
        <taxon>Ascomycota</taxon>
        <taxon>Pezizomycotina</taxon>
        <taxon>Dothideomycetes</taxon>
        <taxon>Pleosporomycetidae</taxon>
        <taxon>Pleosporales</taxon>
        <taxon>Pleosporineae</taxon>
        <taxon>Pleosporaceae</taxon>
        <taxon>Stemphylium</taxon>
    </lineage>
</organism>
<feature type="region of interest" description="Disordered" evidence="1">
    <location>
        <begin position="391"/>
        <end position="410"/>
    </location>
</feature>
<accession>A0A364N5T7</accession>
<gene>
    <name evidence="2" type="ORF">DDE83_004296</name>
</gene>